<accession>A0A511KNS2</accession>
<gene>
    <name evidence="3" type="ORF">Rt10032_c14g5191</name>
</gene>
<evidence type="ECO:0000259" key="2">
    <source>
        <dbReference type="Pfam" id="PF03407"/>
    </source>
</evidence>
<dbReference type="EMBL" id="BJWK01000014">
    <property type="protein sequence ID" value="GEM11174.1"/>
    <property type="molecule type" value="Genomic_DNA"/>
</dbReference>
<evidence type="ECO:0000256" key="1">
    <source>
        <dbReference type="SAM" id="MobiDB-lite"/>
    </source>
</evidence>
<protein>
    <recommendedName>
        <fullName evidence="2">Nucleotide-diphospho-sugar transferase domain-containing protein</fullName>
    </recommendedName>
</protein>
<feature type="domain" description="Nucleotide-diphospho-sugar transferase" evidence="2">
    <location>
        <begin position="228"/>
        <end position="519"/>
    </location>
</feature>
<sequence length="672" mass="74448">MSLLSRPPSPSVPLLPLSSSSSAPSSPSNFTRRRSAQPSATPDFSPLTDDYVDKDELDDELEATEHWLAEREGPTRRRGPIKRVVSLAVGLALLLVLAVSSRHSRAKDALGRVKGWVAGGLFGSLVQEEWVRPVHVERRGNVSLEQYLIDIGFSRFPLSPDERGASPSSLASNASSTLSSVASSYDPASDRNIVLLTLATAKYLPPVHAWALRARELDVGGKGARADQNVVVLCLDEECLDEAEHRGLRAYGGYRESVYGERVPPIGVGQEAPLRRRNARDLAKREGAQGGLERGHFMAYVKFRALWEINRAGFASLFFEADTILTADPFQWMRPMALARGDVERAVQAVSGSLVIRNSSTSNPTSDNATLSPLQRQRRLIPSNFSRSALPDSPTVHSAADSSTLVDPGFDLIFTHDGHHLANFGWILARPTAATISFWRECLDWFVDLGGWDQGVVTEVIRQRGGREEWREAWWDEAREGEEHAKEQWFIVDGLEGLKEDEAARMVILPREKFFSYHQMTLGWYQPSLDMPSPIMHHLTSVLYSTRQFYPKERGWVPSLDGYYTRTRPILIPFNSSFISTPISPFALAPFILTPQGDVEKSVWTGTKGEVLQYARVMQLLAAVEAGSDKSGNATSAAWSVMVPRRVRVAADQGGEVIERDFSRVVNIDAAI</sequence>
<reference evidence="3 4" key="1">
    <citation type="submission" date="2019-07" db="EMBL/GenBank/DDBJ databases">
        <title>Rhodotorula toruloides NBRC10032 genome sequencing.</title>
        <authorList>
            <person name="Shida Y."/>
            <person name="Takaku H."/>
            <person name="Ogasawara W."/>
            <person name="Mori K."/>
        </authorList>
    </citation>
    <scope>NUCLEOTIDE SEQUENCE [LARGE SCALE GENOMIC DNA]</scope>
    <source>
        <strain evidence="3 4">NBRC10032</strain>
    </source>
</reference>
<proteinExistence type="predicted"/>
<dbReference type="AlphaFoldDB" id="A0A511KNS2"/>
<dbReference type="OrthoDB" id="10374819at2759"/>
<name>A0A511KNS2_RHOTO</name>
<dbReference type="Proteomes" id="UP000321518">
    <property type="component" value="Unassembled WGS sequence"/>
</dbReference>
<comment type="caution">
    <text evidence="3">The sequence shown here is derived from an EMBL/GenBank/DDBJ whole genome shotgun (WGS) entry which is preliminary data.</text>
</comment>
<evidence type="ECO:0000313" key="4">
    <source>
        <dbReference type="Proteomes" id="UP000321518"/>
    </source>
</evidence>
<organism evidence="3 4">
    <name type="scientific">Rhodotorula toruloides</name>
    <name type="common">Yeast</name>
    <name type="synonym">Rhodosporidium toruloides</name>
    <dbReference type="NCBI Taxonomy" id="5286"/>
    <lineage>
        <taxon>Eukaryota</taxon>
        <taxon>Fungi</taxon>
        <taxon>Dikarya</taxon>
        <taxon>Basidiomycota</taxon>
        <taxon>Pucciniomycotina</taxon>
        <taxon>Microbotryomycetes</taxon>
        <taxon>Sporidiobolales</taxon>
        <taxon>Sporidiobolaceae</taxon>
        <taxon>Rhodotorula</taxon>
    </lineage>
</organism>
<dbReference type="Pfam" id="PF03407">
    <property type="entry name" value="Nucleotid_trans"/>
    <property type="match status" value="1"/>
</dbReference>
<evidence type="ECO:0000313" key="3">
    <source>
        <dbReference type="EMBL" id="GEM11174.1"/>
    </source>
</evidence>
<feature type="region of interest" description="Disordered" evidence="1">
    <location>
        <begin position="1"/>
        <end position="51"/>
    </location>
</feature>
<feature type="compositionally biased region" description="Low complexity" evidence="1">
    <location>
        <begin position="14"/>
        <end position="28"/>
    </location>
</feature>
<feature type="non-terminal residue" evidence="3">
    <location>
        <position position="672"/>
    </location>
</feature>
<dbReference type="InterPro" id="IPR005069">
    <property type="entry name" value="Nucl-diP-sugar_transferase"/>
</dbReference>